<name>A0A2T6B7H2_9RHOB</name>
<organism evidence="1 2">
    <name type="scientific">Allosediminivita pacifica</name>
    <dbReference type="NCBI Taxonomy" id="1267769"/>
    <lineage>
        <taxon>Bacteria</taxon>
        <taxon>Pseudomonadati</taxon>
        <taxon>Pseudomonadota</taxon>
        <taxon>Alphaproteobacteria</taxon>
        <taxon>Rhodobacterales</taxon>
        <taxon>Paracoccaceae</taxon>
        <taxon>Allosediminivita</taxon>
    </lineage>
</organism>
<dbReference type="AlphaFoldDB" id="A0A2T6B7H2"/>
<reference evidence="1 2" key="1">
    <citation type="submission" date="2018-04" db="EMBL/GenBank/DDBJ databases">
        <title>Genomic Encyclopedia of Archaeal and Bacterial Type Strains, Phase II (KMG-II): from individual species to whole genera.</title>
        <authorList>
            <person name="Goeker M."/>
        </authorList>
    </citation>
    <scope>NUCLEOTIDE SEQUENCE [LARGE SCALE GENOMIC DNA]</scope>
    <source>
        <strain evidence="1 2">DSM 29329</strain>
    </source>
</reference>
<dbReference type="OrthoDB" id="9774608at2"/>
<keyword evidence="2" id="KW-1185">Reference proteome</keyword>
<dbReference type="Proteomes" id="UP000244069">
    <property type="component" value="Unassembled WGS sequence"/>
</dbReference>
<dbReference type="EMBL" id="QBKN01000002">
    <property type="protein sequence ID" value="PTX51993.1"/>
    <property type="molecule type" value="Genomic_DNA"/>
</dbReference>
<accession>A0A2T6B7H2</accession>
<dbReference type="RefSeq" id="WP_107974471.1">
    <property type="nucleotide sequence ID" value="NZ_QBKN01000002.1"/>
</dbReference>
<evidence type="ECO:0000313" key="2">
    <source>
        <dbReference type="Proteomes" id="UP000244069"/>
    </source>
</evidence>
<evidence type="ECO:0008006" key="3">
    <source>
        <dbReference type="Google" id="ProtNLM"/>
    </source>
</evidence>
<proteinExistence type="predicted"/>
<gene>
    <name evidence="1" type="ORF">C8N44_10237</name>
</gene>
<sequence>MLNWLDQQRRIAPRIPVFDKSVGRDGTFERADFNYDVENDVYTCPGGKELQQSRRTFTKPREKPPDEHGMLRYRATIADCDACEVKARCAIAQTLYDAISCKPGKR</sequence>
<comment type="caution">
    <text evidence="1">The sequence shown here is derived from an EMBL/GenBank/DDBJ whole genome shotgun (WGS) entry which is preliminary data.</text>
</comment>
<protein>
    <recommendedName>
        <fullName evidence="3">Transposase DDE domain-containing protein</fullName>
    </recommendedName>
</protein>
<evidence type="ECO:0000313" key="1">
    <source>
        <dbReference type="EMBL" id="PTX51993.1"/>
    </source>
</evidence>